<dbReference type="EMBL" id="JARMAB010000027">
    <property type="protein sequence ID" value="MED1204901.1"/>
    <property type="molecule type" value="Genomic_DNA"/>
</dbReference>
<comment type="caution">
    <text evidence="3">The sequence shown here is derived from an EMBL/GenBank/DDBJ whole genome shotgun (WGS) entry which is preliminary data.</text>
</comment>
<sequence length="256" mass="28649">MVYIIGIGLLVIMGLALLIFMVKEAFENNVLSHTFSFSSFPHDREPLKIFFISDIHKRIIHPSIIEKGKGNADLVIIGGDLLEKKVPMERVTQNLQRLKEIGPVFFVWGNNDYDVKEEQLISLLKNTNVRMIRNESLLLGSSEKSIALIGIDDIAMEKDDLEAALVNTENAKFKILLSHNPSIMDQLNKNTFIPFILSGHTHGGQIHILGYSPYKRGGIRTKEGMIQLISNGYGTSHLPLRLGAKPEVHVITLKKG</sequence>
<accession>A0ABU6MJQ5</accession>
<evidence type="ECO:0000259" key="2">
    <source>
        <dbReference type="Pfam" id="PF00149"/>
    </source>
</evidence>
<protein>
    <submittedName>
        <fullName evidence="3">Metallophosphoesterase family protein</fullName>
    </submittedName>
</protein>
<organism evidence="3 4">
    <name type="scientific">Heyndrickxia acidicola</name>
    <dbReference type="NCBI Taxonomy" id="209389"/>
    <lineage>
        <taxon>Bacteria</taxon>
        <taxon>Bacillati</taxon>
        <taxon>Bacillota</taxon>
        <taxon>Bacilli</taxon>
        <taxon>Bacillales</taxon>
        <taxon>Bacillaceae</taxon>
        <taxon>Heyndrickxia</taxon>
    </lineage>
</organism>
<dbReference type="InterPro" id="IPR029052">
    <property type="entry name" value="Metallo-depent_PP-like"/>
</dbReference>
<dbReference type="Gene3D" id="3.60.21.10">
    <property type="match status" value="1"/>
</dbReference>
<name>A0ABU6MJQ5_9BACI</name>
<dbReference type="SUPFAM" id="SSF56300">
    <property type="entry name" value="Metallo-dependent phosphatases"/>
    <property type="match status" value="1"/>
</dbReference>
<keyword evidence="1" id="KW-0812">Transmembrane</keyword>
<dbReference type="InterPro" id="IPR051158">
    <property type="entry name" value="Metallophosphoesterase_sf"/>
</dbReference>
<keyword evidence="1" id="KW-1133">Transmembrane helix</keyword>
<reference evidence="3 4" key="1">
    <citation type="submission" date="2023-03" db="EMBL/GenBank/DDBJ databases">
        <title>Bacillus Genome Sequencing.</title>
        <authorList>
            <person name="Dunlap C."/>
        </authorList>
    </citation>
    <scope>NUCLEOTIDE SEQUENCE [LARGE SCALE GENOMIC DNA]</scope>
    <source>
        <strain evidence="3 4">B-23453</strain>
    </source>
</reference>
<gene>
    <name evidence="3" type="ORF">P4T90_17795</name>
</gene>
<dbReference type="RefSeq" id="WP_066262607.1">
    <property type="nucleotide sequence ID" value="NZ_JARMAB010000027.1"/>
</dbReference>
<feature type="transmembrane region" description="Helical" evidence="1">
    <location>
        <begin position="6"/>
        <end position="22"/>
    </location>
</feature>
<dbReference type="Pfam" id="PF00149">
    <property type="entry name" value="Metallophos"/>
    <property type="match status" value="1"/>
</dbReference>
<keyword evidence="4" id="KW-1185">Reference proteome</keyword>
<evidence type="ECO:0000313" key="3">
    <source>
        <dbReference type="EMBL" id="MED1204901.1"/>
    </source>
</evidence>
<proteinExistence type="predicted"/>
<dbReference type="PANTHER" id="PTHR31302">
    <property type="entry name" value="TRANSMEMBRANE PROTEIN WITH METALLOPHOSPHOESTERASE DOMAIN-RELATED"/>
    <property type="match status" value="1"/>
</dbReference>
<dbReference type="PANTHER" id="PTHR31302:SF32">
    <property type="entry name" value="PHOSPHOESTERASE"/>
    <property type="match status" value="1"/>
</dbReference>
<dbReference type="InterPro" id="IPR004843">
    <property type="entry name" value="Calcineurin-like_PHP"/>
</dbReference>
<feature type="domain" description="Calcineurin-like phosphoesterase" evidence="2">
    <location>
        <begin position="47"/>
        <end position="203"/>
    </location>
</feature>
<evidence type="ECO:0000313" key="4">
    <source>
        <dbReference type="Proteomes" id="UP001341444"/>
    </source>
</evidence>
<dbReference type="Proteomes" id="UP001341444">
    <property type="component" value="Unassembled WGS sequence"/>
</dbReference>
<evidence type="ECO:0000256" key="1">
    <source>
        <dbReference type="SAM" id="Phobius"/>
    </source>
</evidence>
<keyword evidence="1" id="KW-0472">Membrane</keyword>